<dbReference type="Gene3D" id="3.30.160.60">
    <property type="entry name" value="Classic Zinc Finger"/>
    <property type="match status" value="2"/>
</dbReference>
<accession>A0A1M2W366</accession>
<keyword evidence="7" id="KW-0539">Nucleus</keyword>
<dbReference type="PANTHER" id="PTHR46179:SF13">
    <property type="entry name" value="C2H2-TYPE DOMAIN-CONTAINING PROTEIN"/>
    <property type="match status" value="1"/>
</dbReference>
<keyword evidence="12" id="KW-1185">Reference proteome</keyword>
<dbReference type="GO" id="GO:0005634">
    <property type="term" value="C:nucleus"/>
    <property type="evidence" value="ECO:0007669"/>
    <property type="project" value="UniProtKB-SubCell"/>
</dbReference>
<feature type="domain" description="C2H2-type" evidence="10">
    <location>
        <begin position="142"/>
        <end position="167"/>
    </location>
</feature>
<keyword evidence="6" id="KW-0804">Transcription</keyword>
<feature type="compositionally biased region" description="Pro residues" evidence="9">
    <location>
        <begin position="17"/>
        <end position="34"/>
    </location>
</feature>
<dbReference type="InterPro" id="IPR051061">
    <property type="entry name" value="Zinc_finger_trans_reg"/>
</dbReference>
<dbReference type="InterPro" id="IPR013087">
    <property type="entry name" value="Znf_C2H2_type"/>
</dbReference>
<evidence type="ECO:0000256" key="1">
    <source>
        <dbReference type="ARBA" id="ARBA00004123"/>
    </source>
</evidence>
<dbReference type="SUPFAM" id="SSF57667">
    <property type="entry name" value="beta-beta-alpha zinc fingers"/>
    <property type="match status" value="2"/>
</dbReference>
<dbReference type="PROSITE" id="PS00028">
    <property type="entry name" value="ZINC_FINGER_C2H2_1"/>
    <property type="match status" value="2"/>
</dbReference>
<evidence type="ECO:0000256" key="6">
    <source>
        <dbReference type="ARBA" id="ARBA00023163"/>
    </source>
</evidence>
<evidence type="ECO:0000313" key="12">
    <source>
        <dbReference type="Proteomes" id="UP000184267"/>
    </source>
</evidence>
<dbReference type="PROSITE" id="PS50157">
    <property type="entry name" value="ZINC_FINGER_C2H2_2"/>
    <property type="match status" value="2"/>
</dbReference>
<name>A0A1M2W366_TRAPU</name>
<evidence type="ECO:0000256" key="7">
    <source>
        <dbReference type="ARBA" id="ARBA00023242"/>
    </source>
</evidence>
<reference evidence="11 12" key="1">
    <citation type="submission" date="2016-10" db="EMBL/GenBank/DDBJ databases">
        <title>Genome sequence of the basidiomycete white-rot fungus Trametes pubescens.</title>
        <authorList>
            <person name="Makela M.R."/>
            <person name="Granchi Z."/>
            <person name="Peng M."/>
            <person name="De Vries R.P."/>
            <person name="Grigoriev I."/>
            <person name="Riley R."/>
            <person name="Hilden K."/>
        </authorList>
    </citation>
    <scope>NUCLEOTIDE SEQUENCE [LARGE SCALE GENOMIC DNA]</scope>
    <source>
        <strain evidence="11 12">FBCC735</strain>
    </source>
</reference>
<evidence type="ECO:0000256" key="3">
    <source>
        <dbReference type="ARBA" id="ARBA00022771"/>
    </source>
</evidence>
<evidence type="ECO:0000313" key="11">
    <source>
        <dbReference type="EMBL" id="OJT14298.1"/>
    </source>
</evidence>
<comment type="subcellular location">
    <subcellularLocation>
        <location evidence="1">Nucleus</location>
    </subcellularLocation>
</comment>
<evidence type="ECO:0000256" key="9">
    <source>
        <dbReference type="SAM" id="MobiDB-lite"/>
    </source>
</evidence>
<feature type="region of interest" description="Disordered" evidence="9">
    <location>
        <begin position="11"/>
        <end position="34"/>
    </location>
</feature>
<dbReference type="GO" id="GO:0008270">
    <property type="term" value="F:zinc ion binding"/>
    <property type="evidence" value="ECO:0007669"/>
    <property type="project" value="UniProtKB-KW"/>
</dbReference>
<gene>
    <name evidence="11" type="ORF">TRAPUB_9158</name>
</gene>
<proteinExistence type="predicted"/>
<dbReference type="OrthoDB" id="2757115at2759"/>
<comment type="caution">
    <text evidence="11">The sequence shown here is derived from an EMBL/GenBank/DDBJ whole genome shotgun (WGS) entry which is preliminary data.</text>
</comment>
<dbReference type="SMART" id="SM00355">
    <property type="entry name" value="ZnF_C2H2"/>
    <property type="match status" value="2"/>
</dbReference>
<dbReference type="Pfam" id="PF00096">
    <property type="entry name" value="zf-C2H2"/>
    <property type="match status" value="2"/>
</dbReference>
<keyword evidence="2" id="KW-0479">Metal-binding</keyword>
<keyword evidence="4" id="KW-0862">Zinc</keyword>
<dbReference type="PANTHER" id="PTHR46179">
    <property type="entry name" value="ZINC FINGER PROTEIN"/>
    <property type="match status" value="1"/>
</dbReference>
<keyword evidence="5" id="KW-0805">Transcription regulation</keyword>
<evidence type="ECO:0000259" key="10">
    <source>
        <dbReference type="PROSITE" id="PS50157"/>
    </source>
</evidence>
<dbReference type="Proteomes" id="UP000184267">
    <property type="component" value="Unassembled WGS sequence"/>
</dbReference>
<evidence type="ECO:0000256" key="2">
    <source>
        <dbReference type="ARBA" id="ARBA00022723"/>
    </source>
</evidence>
<dbReference type="FunFam" id="3.30.160.60:FF:000446">
    <property type="entry name" value="Zinc finger protein"/>
    <property type="match status" value="1"/>
</dbReference>
<dbReference type="EMBL" id="MNAD01000308">
    <property type="protein sequence ID" value="OJT14298.1"/>
    <property type="molecule type" value="Genomic_DNA"/>
</dbReference>
<dbReference type="GO" id="GO:0006357">
    <property type="term" value="P:regulation of transcription by RNA polymerase II"/>
    <property type="evidence" value="ECO:0007669"/>
    <property type="project" value="TreeGrafter"/>
</dbReference>
<dbReference type="AlphaFoldDB" id="A0A1M2W366"/>
<evidence type="ECO:0000256" key="8">
    <source>
        <dbReference type="PROSITE-ProRule" id="PRU00042"/>
    </source>
</evidence>
<evidence type="ECO:0000256" key="5">
    <source>
        <dbReference type="ARBA" id="ARBA00023015"/>
    </source>
</evidence>
<sequence length="187" mass="20494">MILFPHDNAVEDCASTTPPPPSVSPPPLPPPPYAPIDPLSLPDSDAMAFLSRRLAAALTLATVRTEAQAYAMHHSLPFAPPKPETRIRTARLARVDRAYPCTVGGCEAKFARHYNLRNHMQYRHGVVPAECGTFAPVDRHPFKCTANHCGRAFSRRGNLKAHMDAVHGTVHLERARRAHDRSSVAVG</sequence>
<keyword evidence="3 8" id="KW-0863">Zinc-finger</keyword>
<dbReference type="InterPro" id="IPR036236">
    <property type="entry name" value="Znf_C2H2_sf"/>
</dbReference>
<evidence type="ECO:0000256" key="4">
    <source>
        <dbReference type="ARBA" id="ARBA00022833"/>
    </source>
</evidence>
<protein>
    <recommendedName>
        <fullName evidence="10">C2H2-type domain-containing protein</fullName>
    </recommendedName>
</protein>
<feature type="domain" description="C2H2-type" evidence="10">
    <location>
        <begin position="99"/>
        <end position="128"/>
    </location>
</feature>
<organism evidence="11 12">
    <name type="scientific">Trametes pubescens</name>
    <name type="common">White-rot fungus</name>
    <dbReference type="NCBI Taxonomy" id="154538"/>
    <lineage>
        <taxon>Eukaryota</taxon>
        <taxon>Fungi</taxon>
        <taxon>Dikarya</taxon>
        <taxon>Basidiomycota</taxon>
        <taxon>Agaricomycotina</taxon>
        <taxon>Agaricomycetes</taxon>
        <taxon>Polyporales</taxon>
        <taxon>Polyporaceae</taxon>
        <taxon>Trametes</taxon>
    </lineage>
</organism>